<keyword evidence="3" id="KW-1185">Reference proteome</keyword>
<reference evidence="3" key="1">
    <citation type="journal article" date="2019" name="Int. J. Syst. Evol. Microbiol.">
        <title>The Global Catalogue of Microorganisms (GCM) 10K type strain sequencing project: providing services to taxonomists for standard genome sequencing and annotation.</title>
        <authorList>
            <consortium name="The Broad Institute Genomics Platform"/>
            <consortium name="The Broad Institute Genome Sequencing Center for Infectious Disease"/>
            <person name="Wu L."/>
            <person name="Ma J."/>
        </authorList>
    </citation>
    <scope>NUCLEOTIDE SEQUENCE [LARGE SCALE GENOMIC DNA]</scope>
    <source>
        <strain evidence="3">CGMCC 1.16444</strain>
    </source>
</reference>
<evidence type="ECO:0000313" key="3">
    <source>
        <dbReference type="Proteomes" id="UP001595796"/>
    </source>
</evidence>
<dbReference type="RefSeq" id="WP_114958171.1">
    <property type="nucleotide sequence ID" value="NZ_JBHSJF010000005.1"/>
</dbReference>
<keyword evidence="1" id="KW-1133">Transmembrane helix</keyword>
<keyword evidence="1" id="KW-0472">Membrane</keyword>
<sequence>MMKLQQKIISPYSIADTPRFVHSPFLRALCDGAGALFRGTAIGLAMVLQISFVVAAGWVVLRLA</sequence>
<feature type="transmembrane region" description="Helical" evidence="1">
    <location>
        <begin position="41"/>
        <end position="61"/>
    </location>
</feature>
<organism evidence="2 3">
    <name type="scientific">Flaviflagellibacter deserti</name>
    <dbReference type="NCBI Taxonomy" id="2267266"/>
    <lineage>
        <taxon>Bacteria</taxon>
        <taxon>Pseudomonadati</taxon>
        <taxon>Pseudomonadota</taxon>
        <taxon>Alphaproteobacteria</taxon>
        <taxon>Hyphomicrobiales</taxon>
        <taxon>Flaviflagellibacter</taxon>
    </lineage>
</organism>
<keyword evidence="1" id="KW-0812">Transmembrane</keyword>
<evidence type="ECO:0000256" key="1">
    <source>
        <dbReference type="SAM" id="Phobius"/>
    </source>
</evidence>
<dbReference type="EMBL" id="JBHSJF010000005">
    <property type="protein sequence ID" value="MFC5067721.1"/>
    <property type="molecule type" value="Genomic_DNA"/>
</dbReference>
<protein>
    <submittedName>
        <fullName evidence="2">Uncharacterized protein</fullName>
    </submittedName>
</protein>
<comment type="caution">
    <text evidence="2">The sequence shown here is derived from an EMBL/GenBank/DDBJ whole genome shotgun (WGS) entry which is preliminary data.</text>
</comment>
<dbReference type="Proteomes" id="UP001595796">
    <property type="component" value="Unassembled WGS sequence"/>
</dbReference>
<gene>
    <name evidence="2" type="ORF">ACFPFW_06790</name>
</gene>
<accession>A0ABV9Z4E3</accession>
<evidence type="ECO:0000313" key="2">
    <source>
        <dbReference type="EMBL" id="MFC5067721.1"/>
    </source>
</evidence>
<name>A0ABV9Z4E3_9HYPH</name>
<proteinExistence type="predicted"/>